<evidence type="ECO:0000256" key="9">
    <source>
        <dbReference type="RuleBase" id="RU003633"/>
    </source>
</evidence>
<dbReference type="GO" id="GO:0009813">
    <property type="term" value="P:flavonoid biosynthetic process"/>
    <property type="evidence" value="ECO:0007669"/>
    <property type="project" value="UniProtKB-KW"/>
</dbReference>
<feature type="domain" description="Chalcone/stilbene synthase C-terminal" evidence="11">
    <location>
        <begin position="240"/>
        <end position="387"/>
    </location>
</feature>
<dbReference type="PIRSF" id="PIRSF000451">
    <property type="entry name" value="PKS_III"/>
    <property type="match status" value="1"/>
</dbReference>
<evidence type="ECO:0000256" key="3">
    <source>
        <dbReference type="ARBA" id="ARBA00005531"/>
    </source>
</evidence>
<comment type="similarity">
    <text evidence="3 9">Belongs to the thiolase-like superfamily. Chalcone/stilbene synthases family.</text>
</comment>
<dbReference type="OrthoDB" id="329835at2759"/>
<evidence type="ECO:0000313" key="12">
    <source>
        <dbReference type="EMBL" id="KAG0461835.1"/>
    </source>
</evidence>
<dbReference type="EC" id="2.3.1.74" evidence="4"/>
<evidence type="ECO:0000256" key="4">
    <source>
        <dbReference type="ARBA" id="ARBA00012975"/>
    </source>
</evidence>
<keyword evidence="6" id="KW-0284">Flavonoid biosynthesis</keyword>
<dbReference type="CDD" id="cd00831">
    <property type="entry name" value="CHS_like"/>
    <property type="match status" value="1"/>
</dbReference>
<dbReference type="Pfam" id="PF02797">
    <property type="entry name" value="Chal_sti_synt_C"/>
    <property type="match status" value="1"/>
</dbReference>
<sequence length="392" mass="42817">MPSLESMKKAKRADGMAGILAIGKALPPNAMEQSAFPDLYFRVHNSEHLVELKNKFRRICDRSAIRKRHFVWDEALLRKNPCLRTVDEPSLSVRQEVIEAEIPRLGAAAAARAIQEWGQPESRITHLVFCTTTGMDLPGADYHITRILGLNPDVQRFALYQQACFAGGTVLRLAKCLAESQKGARVLVVCSETTTVLIRAPSEEHLDGLVAQALFADGASALIVGADPDEAGKERAIFTIVSATQVLLPDSDGAIQGRVGESGLSCTLHKDVPFLVSKNLRQCLEEAFAPHGISDWNSIFWAPHPGGRAILDQVEDRAGLHPEKLWASRHVLSEYGNMSSVCVHFILDEIRRRSIEEGKATTGDGLDWGVLFGFGPGITVETVVLRSAVSLP</sequence>
<dbReference type="Gene3D" id="3.40.47.10">
    <property type="match status" value="2"/>
</dbReference>
<dbReference type="PANTHER" id="PTHR11877">
    <property type="entry name" value="HYDROXYMETHYLGLUTARYL-COA SYNTHASE"/>
    <property type="match status" value="1"/>
</dbReference>
<evidence type="ECO:0000313" key="13">
    <source>
        <dbReference type="Proteomes" id="UP000639772"/>
    </source>
</evidence>
<dbReference type="FunFam" id="3.40.47.10:FF:000025">
    <property type="entry name" value="Chalcone synthase 2"/>
    <property type="match status" value="1"/>
</dbReference>
<dbReference type="SUPFAM" id="SSF53901">
    <property type="entry name" value="Thiolase-like"/>
    <property type="match status" value="2"/>
</dbReference>
<comment type="pathway">
    <text evidence="2">Secondary metabolite biosynthesis; flavonoid biosynthesis.</text>
</comment>
<protein>
    <recommendedName>
        <fullName evidence="4">chalcone synthase</fullName>
        <ecNumber evidence="4">2.3.1.74</ecNumber>
    </recommendedName>
</protein>
<evidence type="ECO:0000256" key="6">
    <source>
        <dbReference type="ARBA" id="ARBA00023241"/>
    </source>
</evidence>
<dbReference type="GO" id="GO:0016210">
    <property type="term" value="F:naringenin-chalcone synthase activity"/>
    <property type="evidence" value="ECO:0007669"/>
    <property type="project" value="UniProtKB-EC"/>
</dbReference>
<dbReference type="Pfam" id="PF00195">
    <property type="entry name" value="Chal_sti_synt_N"/>
    <property type="match status" value="1"/>
</dbReference>
<dbReference type="InterPro" id="IPR001099">
    <property type="entry name" value="Chalcone/stilbene_synt_N"/>
</dbReference>
<evidence type="ECO:0000256" key="1">
    <source>
        <dbReference type="ARBA" id="ARBA00002969"/>
    </source>
</evidence>
<dbReference type="InterPro" id="IPR011141">
    <property type="entry name" value="Polyketide_synthase_type-III"/>
</dbReference>
<evidence type="ECO:0000259" key="10">
    <source>
        <dbReference type="Pfam" id="PF00195"/>
    </source>
</evidence>
<dbReference type="GO" id="GO:0030639">
    <property type="term" value="P:polyketide biosynthetic process"/>
    <property type="evidence" value="ECO:0007669"/>
    <property type="project" value="TreeGrafter"/>
</dbReference>
<dbReference type="Proteomes" id="UP000639772">
    <property type="component" value="Chromosome 11"/>
</dbReference>
<name>A0A835Q076_VANPL</name>
<dbReference type="EMBL" id="JADCNM010000011">
    <property type="protein sequence ID" value="KAG0461835.1"/>
    <property type="molecule type" value="Genomic_DNA"/>
</dbReference>
<dbReference type="InterPro" id="IPR016039">
    <property type="entry name" value="Thiolase-like"/>
</dbReference>
<comment type="caution">
    <text evidence="12">The sequence shown here is derived from an EMBL/GenBank/DDBJ whole genome shotgun (WGS) entry which is preliminary data.</text>
</comment>
<keyword evidence="5 9" id="KW-0808">Transferase</keyword>
<evidence type="ECO:0000256" key="7">
    <source>
        <dbReference type="ARBA" id="ARBA00023315"/>
    </source>
</evidence>
<feature type="domain" description="Chalcone/stilbene synthase N-terminal" evidence="10">
    <location>
        <begin position="6"/>
        <end position="228"/>
    </location>
</feature>
<evidence type="ECO:0000256" key="2">
    <source>
        <dbReference type="ARBA" id="ARBA00004966"/>
    </source>
</evidence>
<proteinExistence type="inferred from homology"/>
<dbReference type="FunFam" id="3.40.47.10:FF:000014">
    <property type="entry name" value="Chalcone synthase 1"/>
    <property type="match status" value="1"/>
</dbReference>
<dbReference type="InterPro" id="IPR012328">
    <property type="entry name" value="Chalcone/stilbene_synt_C"/>
</dbReference>
<accession>A0A835Q076</accession>
<gene>
    <name evidence="12" type="ORF">HPP92_020311</name>
</gene>
<evidence type="ECO:0000259" key="11">
    <source>
        <dbReference type="Pfam" id="PF02797"/>
    </source>
</evidence>
<feature type="active site" description="Acyl-thioester intermediate" evidence="8">
    <location>
        <position position="164"/>
    </location>
</feature>
<evidence type="ECO:0000256" key="8">
    <source>
        <dbReference type="PIRSR" id="PIRSR000451-1"/>
    </source>
</evidence>
<reference evidence="12 13" key="1">
    <citation type="journal article" date="2020" name="Nat. Food">
        <title>A phased Vanilla planifolia genome enables genetic improvement of flavour and production.</title>
        <authorList>
            <person name="Hasing T."/>
            <person name="Tang H."/>
            <person name="Brym M."/>
            <person name="Khazi F."/>
            <person name="Huang T."/>
            <person name="Chambers A.H."/>
        </authorList>
    </citation>
    <scope>NUCLEOTIDE SEQUENCE [LARGE SCALE GENOMIC DNA]</scope>
    <source>
        <tissue evidence="12">Leaf</tissue>
    </source>
</reference>
<dbReference type="AlphaFoldDB" id="A0A835Q076"/>
<evidence type="ECO:0000256" key="5">
    <source>
        <dbReference type="ARBA" id="ARBA00022679"/>
    </source>
</evidence>
<comment type="function">
    <text evidence="1">The primary product of this enzyme is 4,2',4',6'-tetrahydroxychalcone (also termed naringenin-chalcone or chalcone) which can under specific conditions spontaneously isomerize into naringenin.</text>
</comment>
<organism evidence="12 13">
    <name type="scientific">Vanilla planifolia</name>
    <name type="common">Vanilla</name>
    <dbReference type="NCBI Taxonomy" id="51239"/>
    <lineage>
        <taxon>Eukaryota</taxon>
        <taxon>Viridiplantae</taxon>
        <taxon>Streptophyta</taxon>
        <taxon>Embryophyta</taxon>
        <taxon>Tracheophyta</taxon>
        <taxon>Spermatophyta</taxon>
        <taxon>Magnoliopsida</taxon>
        <taxon>Liliopsida</taxon>
        <taxon>Asparagales</taxon>
        <taxon>Orchidaceae</taxon>
        <taxon>Vanilloideae</taxon>
        <taxon>Vanilleae</taxon>
        <taxon>Vanilla</taxon>
    </lineage>
</organism>
<dbReference type="PANTHER" id="PTHR11877:SF14">
    <property type="entry name" value="CHALCONE SYNTHASE"/>
    <property type="match status" value="1"/>
</dbReference>
<keyword evidence="7 9" id="KW-0012">Acyltransferase</keyword>